<evidence type="ECO:0000256" key="1">
    <source>
        <dbReference type="ARBA" id="ARBA00004123"/>
    </source>
</evidence>
<keyword evidence="8" id="KW-1185">Reference proteome</keyword>
<feature type="compositionally biased region" description="Low complexity" evidence="5">
    <location>
        <begin position="445"/>
        <end position="468"/>
    </location>
</feature>
<feature type="region of interest" description="Disordered" evidence="5">
    <location>
        <begin position="665"/>
        <end position="709"/>
    </location>
</feature>
<evidence type="ECO:0000256" key="4">
    <source>
        <dbReference type="SAM" id="Coils"/>
    </source>
</evidence>
<proteinExistence type="inferred from homology"/>
<dbReference type="InterPro" id="IPR037000">
    <property type="entry name" value="Ski_DNA-bd_sf"/>
</dbReference>
<dbReference type="GO" id="GO:0000981">
    <property type="term" value="F:DNA-binding transcription factor activity, RNA polymerase II-specific"/>
    <property type="evidence" value="ECO:0007669"/>
    <property type="project" value="TreeGrafter"/>
</dbReference>
<dbReference type="GO" id="GO:0005634">
    <property type="term" value="C:nucleus"/>
    <property type="evidence" value="ECO:0007669"/>
    <property type="project" value="UniProtKB-SubCell"/>
</dbReference>
<dbReference type="FunFam" id="3.10.260.20:FF:000001">
    <property type="entry name" value="Dachshund homolog 1"/>
    <property type="match status" value="1"/>
</dbReference>
<dbReference type="Gene3D" id="3.10.260.20">
    <property type="entry name" value="Ski"/>
    <property type="match status" value="1"/>
</dbReference>
<evidence type="ECO:0000256" key="5">
    <source>
        <dbReference type="SAM" id="MobiDB-lite"/>
    </source>
</evidence>
<keyword evidence="4" id="KW-0175">Coiled coil</keyword>
<dbReference type="Proteomes" id="UP001075354">
    <property type="component" value="Chromosome 16"/>
</dbReference>
<comment type="similarity">
    <text evidence="3">Belongs to the DACH/dachshund family.</text>
</comment>
<name>A0AAV7X788_9NEOP</name>
<feature type="compositionally biased region" description="Basic and acidic residues" evidence="5">
    <location>
        <begin position="469"/>
        <end position="479"/>
    </location>
</feature>
<dbReference type="InterPro" id="IPR009061">
    <property type="entry name" value="DNA-bd_dom_put_sf"/>
</dbReference>
<dbReference type="InterPro" id="IPR003380">
    <property type="entry name" value="SKI/SNO/DAC"/>
</dbReference>
<feature type="compositionally biased region" description="Low complexity" evidence="5">
    <location>
        <begin position="686"/>
        <end position="706"/>
    </location>
</feature>
<feature type="region of interest" description="Disordered" evidence="5">
    <location>
        <begin position="134"/>
        <end position="182"/>
    </location>
</feature>
<dbReference type="GO" id="GO:0000978">
    <property type="term" value="F:RNA polymerase II cis-regulatory region sequence-specific DNA binding"/>
    <property type="evidence" value="ECO:0007669"/>
    <property type="project" value="TreeGrafter"/>
</dbReference>
<evidence type="ECO:0000256" key="3">
    <source>
        <dbReference type="ARBA" id="ARBA00038192"/>
    </source>
</evidence>
<feature type="region of interest" description="Disordered" evidence="5">
    <location>
        <begin position="1"/>
        <end position="72"/>
    </location>
</feature>
<feature type="compositionally biased region" description="Polar residues" evidence="5">
    <location>
        <begin position="665"/>
        <end position="677"/>
    </location>
</feature>
<evidence type="ECO:0000259" key="6">
    <source>
        <dbReference type="Pfam" id="PF02437"/>
    </source>
</evidence>
<accession>A0AAV7X788</accession>
<dbReference type="EMBL" id="JAPTSV010000016">
    <property type="protein sequence ID" value="KAJ1519501.1"/>
    <property type="molecule type" value="Genomic_DNA"/>
</dbReference>
<feature type="compositionally biased region" description="Low complexity" evidence="5">
    <location>
        <begin position="134"/>
        <end position="155"/>
    </location>
</feature>
<evidence type="ECO:0000256" key="2">
    <source>
        <dbReference type="ARBA" id="ARBA00023242"/>
    </source>
</evidence>
<dbReference type="AlphaFoldDB" id="A0AAV7X788"/>
<feature type="region of interest" description="Disordered" evidence="5">
    <location>
        <begin position="418"/>
        <end position="516"/>
    </location>
</feature>
<comment type="caution">
    <text evidence="7">The sequence shown here is derived from an EMBL/GenBank/DDBJ whole genome shotgun (WGS) entry which is preliminary data.</text>
</comment>
<evidence type="ECO:0000313" key="7">
    <source>
        <dbReference type="EMBL" id="KAJ1519501.1"/>
    </source>
</evidence>
<feature type="region of interest" description="Disordered" evidence="5">
    <location>
        <begin position="85"/>
        <end position="105"/>
    </location>
</feature>
<feature type="compositionally biased region" description="Low complexity" evidence="5">
    <location>
        <begin position="9"/>
        <end position="20"/>
    </location>
</feature>
<feature type="coiled-coil region" evidence="4">
    <location>
        <begin position="560"/>
        <end position="647"/>
    </location>
</feature>
<reference evidence="7" key="1">
    <citation type="submission" date="2022-12" db="EMBL/GenBank/DDBJ databases">
        <title>Chromosome-level genome assembly of the bean flower thrips Megalurothrips usitatus.</title>
        <authorList>
            <person name="Ma L."/>
            <person name="Liu Q."/>
            <person name="Li H."/>
            <person name="Cai W."/>
        </authorList>
    </citation>
    <scope>NUCLEOTIDE SEQUENCE</scope>
    <source>
        <strain evidence="7">Cailab_2022a</strain>
    </source>
</reference>
<feature type="compositionally biased region" description="Acidic residues" evidence="5">
    <location>
        <begin position="480"/>
        <end position="496"/>
    </location>
</feature>
<keyword evidence="2" id="KW-0539">Nucleus</keyword>
<feature type="domain" description="SKI/SNO/DAC" evidence="6">
    <location>
        <begin position="178"/>
        <end position="279"/>
    </location>
</feature>
<comment type="subcellular location">
    <subcellularLocation>
        <location evidence="1">Nucleus</location>
    </subcellularLocation>
</comment>
<organism evidence="7 8">
    <name type="scientific">Megalurothrips usitatus</name>
    <name type="common">bean blossom thrips</name>
    <dbReference type="NCBI Taxonomy" id="439358"/>
    <lineage>
        <taxon>Eukaryota</taxon>
        <taxon>Metazoa</taxon>
        <taxon>Ecdysozoa</taxon>
        <taxon>Arthropoda</taxon>
        <taxon>Hexapoda</taxon>
        <taxon>Insecta</taxon>
        <taxon>Pterygota</taxon>
        <taxon>Neoptera</taxon>
        <taxon>Paraneoptera</taxon>
        <taxon>Thysanoptera</taxon>
        <taxon>Terebrantia</taxon>
        <taxon>Thripoidea</taxon>
        <taxon>Thripidae</taxon>
        <taxon>Megalurothrips</taxon>
    </lineage>
</organism>
<protein>
    <recommendedName>
        <fullName evidence="6">SKI/SNO/DAC domain-containing protein</fullName>
    </recommendedName>
</protein>
<dbReference type="PANTHER" id="PTHR12577">
    <property type="entry name" value="DACHSHUND"/>
    <property type="match status" value="1"/>
</dbReference>
<feature type="region of interest" description="Disordered" evidence="5">
    <location>
        <begin position="725"/>
        <end position="772"/>
    </location>
</feature>
<evidence type="ECO:0000313" key="8">
    <source>
        <dbReference type="Proteomes" id="UP001075354"/>
    </source>
</evidence>
<sequence length="772" mass="82342">MDCSLNHDNSNGSSASNAGSPRPPTASEGQSASTKAPGSLSPAGGGGPRSEQDLYPQRSPSPQHQQPLHAGGFDASALGRQHLGHLPSSAQLSPPMQSAMMHPRMHLGPPGLGLFNSLVQHAGHASPLEFMAAAQAQAQAQAHQHGHQGHAAGHPGHPGHPHQGGHPPRSYNSPPPISSSDPTANECKLVTYRGQKVAAFMISGETMLCLPQAFELFLKHLVGGLHTVYTKLKRLDIVPLVCNVEQVRILRGLGAIQPGVNRCKLLSCKDFDTLYRDCTTARCLTSHRTPDSSRPGRPPKRVPMGLNLPASLQGHPQLKKPRIENGDFAPFENGPIGENRMEKSPLLSNGYNAPPTHLHPMHQFYHPGLPHPALKGQSAAPLEAIRTGIWEDCRAAYEDIVKHLESVRVCCRLRDGRGEADPRQTALGSQGEDFANGHSPVLNLSKGTAGSAASAASAGSRASAGSPAEHSDSEAGASDKDDDDDLNSNAEEEDDDKDTKPLARSPGSSPPPLPANLAHLTVGVGVAPLAGLGAGLGGGLGLAKASVGGDPRLTSTETILRNIEGLLQVAADNARQQERQINMEKAELKMDVMREREVKESLERQLQDETRTRVLCQKRLKKVRRASRRLQEQLELEMKRRSQLEEVLRTTGASSEALRILTEMKASSSASEMTSPRASPVERRPQSPAARPQSQPQASPAQAQARTAAFWQNYSGERRTLSIAAAAAAMRGPHGVKGSRRAGQKPKPGTVSARNRVTDRAHTHTHTRPAGG</sequence>
<dbReference type="PANTHER" id="PTHR12577:SF6">
    <property type="entry name" value="DACHSHUND, ISOFORM B"/>
    <property type="match status" value="1"/>
</dbReference>
<feature type="compositionally biased region" description="Low complexity" evidence="5">
    <location>
        <begin position="56"/>
        <end position="67"/>
    </location>
</feature>
<feature type="compositionally biased region" description="Basic residues" evidence="5">
    <location>
        <begin position="763"/>
        <end position="772"/>
    </location>
</feature>
<dbReference type="CDD" id="cd21081">
    <property type="entry name" value="DHD_Dac"/>
    <property type="match status" value="1"/>
</dbReference>
<dbReference type="InterPro" id="IPR052417">
    <property type="entry name" value="Dachshund_domain"/>
</dbReference>
<gene>
    <name evidence="7" type="ORF">ONE63_004786</name>
</gene>
<dbReference type="SUPFAM" id="SSF46955">
    <property type="entry name" value="Putative DNA-binding domain"/>
    <property type="match status" value="1"/>
</dbReference>
<dbReference type="Pfam" id="PF02437">
    <property type="entry name" value="Ski_Sno_DHD"/>
    <property type="match status" value="1"/>
</dbReference>
<dbReference type="GO" id="GO:0005667">
    <property type="term" value="C:transcription regulator complex"/>
    <property type="evidence" value="ECO:0007669"/>
    <property type="project" value="TreeGrafter"/>
</dbReference>